<keyword evidence="1" id="KW-0812">Transmembrane</keyword>
<evidence type="ECO:0000256" key="1">
    <source>
        <dbReference type="SAM" id="Phobius"/>
    </source>
</evidence>
<evidence type="ECO:0000313" key="3">
    <source>
        <dbReference type="Proteomes" id="UP000507470"/>
    </source>
</evidence>
<protein>
    <submittedName>
        <fullName evidence="2">Uncharacterized protein</fullName>
    </submittedName>
</protein>
<accession>A0A6J8BHY2</accession>
<proteinExistence type="predicted"/>
<keyword evidence="1" id="KW-0472">Membrane</keyword>
<sequence>MMRSFKKVYRTYKSGTDIVKKGLDDIQNLLNHLTTNHNHSIVPVLNGSFHIFCGDEMLDNCDDVRKCEKYKNDPPVKCMEFAGHSSANTGSKRERNSSKSVTIGATIGTVAALSGLLAAATFLRRKCKKKATVSDDTSVISSTVSNDPDEKLFFPRMFEKNVATGTAPFKSSRMNSHKYEKDKITFAIANYKFL</sequence>
<dbReference type="AlphaFoldDB" id="A0A6J8BHY2"/>
<feature type="transmembrane region" description="Helical" evidence="1">
    <location>
        <begin position="101"/>
        <end position="123"/>
    </location>
</feature>
<keyword evidence="3" id="KW-1185">Reference proteome</keyword>
<reference evidence="2 3" key="1">
    <citation type="submission" date="2020-06" db="EMBL/GenBank/DDBJ databases">
        <authorList>
            <person name="Li R."/>
            <person name="Bekaert M."/>
        </authorList>
    </citation>
    <scope>NUCLEOTIDE SEQUENCE [LARGE SCALE GENOMIC DNA]</scope>
    <source>
        <strain evidence="3">wild</strain>
    </source>
</reference>
<gene>
    <name evidence="2" type="ORF">MCOR_19037</name>
</gene>
<organism evidence="2 3">
    <name type="scientific">Mytilus coruscus</name>
    <name type="common">Sea mussel</name>
    <dbReference type="NCBI Taxonomy" id="42192"/>
    <lineage>
        <taxon>Eukaryota</taxon>
        <taxon>Metazoa</taxon>
        <taxon>Spiralia</taxon>
        <taxon>Lophotrochozoa</taxon>
        <taxon>Mollusca</taxon>
        <taxon>Bivalvia</taxon>
        <taxon>Autobranchia</taxon>
        <taxon>Pteriomorphia</taxon>
        <taxon>Mytilida</taxon>
        <taxon>Mytiloidea</taxon>
        <taxon>Mytilidae</taxon>
        <taxon>Mytilinae</taxon>
        <taxon>Mytilus</taxon>
    </lineage>
</organism>
<dbReference type="Proteomes" id="UP000507470">
    <property type="component" value="Unassembled WGS sequence"/>
</dbReference>
<evidence type="ECO:0000313" key="2">
    <source>
        <dbReference type="EMBL" id="CAC5383273.1"/>
    </source>
</evidence>
<name>A0A6J8BHY2_MYTCO</name>
<dbReference type="OrthoDB" id="10587055at2759"/>
<dbReference type="EMBL" id="CACVKT020003357">
    <property type="protein sequence ID" value="CAC5383273.1"/>
    <property type="molecule type" value="Genomic_DNA"/>
</dbReference>
<keyword evidence="1" id="KW-1133">Transmembrane helix</keyword>